<dbReference type="Proteomes" id="UP001205609">
    <property type="component" value="Unassembled WGS sequence"/>
</dbReference>
<sequence>MKHFYTVSLLRGSTIGLYAPIWILALFHSGYNLFWLGMIGTIFEVMKLIFEIPSGAISDKLGVKFNLVTSFICLSLTWLLFPFASHFSILLLILLTWTLSESMFSGTFESWLSHTIPSQQFSQAMFNNTKVLILFIILISPLSGYLYQLNHTIPFVLAGITSIILTIYMLIFVKVAPIVQTHSEQSHESIQTIIKNAATVLFNNKRAFNIIIASFFFAFVIDTIDRYWQPYAQHIGLDTHVFGWITTIGGIVLLIVLHLFSKYDHHFNQLPEIYHTLITCVTIILILFLTIGKKLVAFISISLVTVMDDLMNTLINNALNQEMNRQTTSMATIFSLNGAFGAMGEILSGVLFGYVISQLGYQTTFMLCSAILMVPLMLYVKNIKLLSKR</sequence>
<dbReference type="InterPro" id="IPR053160">
    <property type="entry name" value="MFS_DHA3_Transporter"/>
</dbReference>
<reference evidence="8 9" key="1">
    <citation type="journal article" date="2023" name="Int. J. Syst. Evol. Microbiol.">
        <title>Streptococcus sciuri sp. nov., Staphylococcus marylandisciuri sp. nov. and Staphylococcus americanisciuri sp. nov., isolated from faeces of eastern grey squirrel (Sciurus carolinensis).</title>
        <authorList>
            <person name="Volokhov D.V."/>
            <person name="Zagorodnyaya T.A."/>
            <person name="Furtak V.A."/>
            <person name="Nattanmai G."/>
            <person name="Randall L."/>
            <person name="Jose S."/>
            <person name="Gao Y."/>
            <person name="Eisenberg T."/>
            <person name="Delmonte P."/>
            <person name="Blom J."/>
            <person name="Mitchell K.K."/>
        </authorList>
    </citation>
    <scope>NUCLEOTIDE SEQUENCE [LARGE SCALE GENOMIC DNA]</scope>
    <source>
        <strain evidence="8 9">GRT3</strain>
    </source>
</reference>
<dbReference type="SUPFAM" id="SSF103473">
    <property type="entry name" value="MFS general substrate transporter"/>
    <property type="match status" value="1"/>
</dbReference>
<dbReference type="PANTHER" id="PTHR23530">
    <property type="entry name" value="TRANSPORT PROTEIN-RELATED"/>
    <property type="match status" value="1"/>
</dbReference>
<dbReference type="InterPro" id="IPR036259">
    <property type="entry name" value="MFS_trans_sf"/>
</dbReference>
<dbReference type="PANTHER" id="PTHR23530:SF1">
    <property type="entry name" value="PERMEASE, MAJOR FACILITATOR SUPERFAMILY-RELATED"/>
    <property type="match status" value="1"/>
</dbReference>
<evidence type="ECO:0000256" key="4">
    <source>
        <dbReference type="ARBA" id="ARBA00022989"/>
    </source>
</evidence>
<dbReference type="Gene3D" id="1.20.1250.20">
    <property type="entry name" value="MFS general substrate transporter like domains"/>
    <property type="match status" value="1"/>
</dbReference>
<evidence type="ECO:0000259" key="7">
    <source>
        <dbReference type="PROSITE" id="PS50850"/>
    </source>
</evidence>
<feature type="domain" description="Major facilitator superfamily (MFS) profile" evidence="7">
    <location>
        <begin position="1"/>
        <end position="387"/>
    </location>
</feature>
<dbReference type="InterPro" id="IPR011701">
    <property type="entry name" value="MFS"/>
</dbReference>
<evidence type="ECO:0000313" key="8">
    <source>
        <dbReference type="EMBL" id="MCS4485874.1"/>
    </source>
</evidence>
<comment type="caution">
    <text evidence="8">The sequence shown here is derived from an EMBL/GenBank/DDBJ whole genome shotgun (WGS) entry which is preliminary data.</text>
</comment>
<feature type="transmembrane region" description="Helical" evidence="6">
    <location>
        <begin position="361"/>
        <end position="380"/>
    </location>
</feature>
<accession>A0ABT2F090</accession>
<dbReference type="RefSeq" id="WP_259198548.1">
    <property type="nucleotide sequence ID" value="NZ_JANUXY010000002.1"/>
</dbReference>
<gene>
    <name evidence="8" type="ORF">NXS11_03085</name>
</gene>
<keyword evidence="3 6" id="KW-0812">Transmembrane</keyword>
<feature type="transmembrane region" description="Helical" evidence="6">
    <location>
        <begin position="129"/>
        <end position="147"/>
    </location>
</feature>
<dbReference type="InterPro" id="IPR020846">
    <property type="entry name" value="MFS_dom"/>
</dbReference>
<feature type="transmembrane region" description="Helical" evidence="6">
    <location>
        <begin position="153"/>
        <end position="173"/>
    </location>
</feature>
<protein>
    <submittedName>
        <fullName evidence="8">MFS transporter</fullName>
    </submittedName>
</protein>
<evidence type="ECO:0000256" key="6">
    <source>
        <dbReference type="SAM" id="Phobius"/>
    </source>
</evidence>
<feature type="transmembrane region" description="Helical" evidence="6">
    <location>
        <begin position="241"/>
        <end position="261"/>
    </location>
</feature>
<dbReference type="Pfam" id="PF07690">
    <property type="entry name" value="MFS_1"/>
    <property type="match status" value="1"/>
</dbReference>
<feature type="transmembrane region" description="Helical" evidence="6">
    <location>
        <begin position="273"/>
        <end position="291"/>
    </location>
</feature>
<evidence type="ECO:0000256" key="3">
    <source>
        <dbReference type="ARBA" id="ARBA00022692"/>
    </source>
</evidence>
<comment type="subcellular location">
    <subcellularLocation>
        <location evidence="1">Cell membrane</location>
        <topology evidence="1">Multi-pass membrane protein</topology>
    </subcellularLocation>
</comment>
<evidence type="ECO:0000256" key="1">
    <source>
        <dbReference type="ARBA" id="ARBA00004651"/>
    </source>
</evidence>
<organism evidence="8 9">
    <name type="scientific">Staphylococcus americanisciuri</name>
    <dbReference type="NCBI Taxonomy" id="2973940"/>
    <lineage>
        <taxon>Bacteria</taxon>
        <taxon>Bacillati</taxon>
        <taxon>Bacillota</taxon>
        <taxon>Bacilli</taxon>
        <taxon>Bacillales</taxon>
        <taxon>Staphylococcaceae</taxon>
        <taxon>Staphylococcus</taxon>
    </lineage>
</organism>
<dbReference type="PROSITE" id="PS50850">
    <property type="entry name" value="MFS"/>
    <property type="match status" value="1"/>
</dbReference>
<evidence type="ECO:0000313" key="9">
    <source>
        <dbReference type="Proteomes" id="UP001205609"/>
    </source>
</evidence>
<keyword evidence="5 6" id="KW-0472">Membrane</keyword>
<feature type="transmembrane region" description="Helical" evidence="6">
    <location>
        <begin position="331"/>
        <end position="355"/>
    </location>
</feature>
<feature type="transmembrane region" description="Helical" evidence="6">
    <location>
        <begin position="207"/>
        <end position="229"/>
    </location>
</feature>
<dbReference type="EMBL" id="JANUXY010000002">
    <property type="protein sequence ID" value="MCS4485874.1"/>
    <property type="molecule type" value="Genomic_DNA"/>
</dbReference>
<evidence type="ECO:0000256" key="2">
    <source>
        <dbReference type="ARBA" id="ARBA00022448"/>
    </source>
</evidence>
<proteinExistence type="predicted"/>
<keyword evidence="4 6" id="KW-1133">Transmembrane helix</keyword>
<evidence type="ECO:0000256" key="5">
    <source>
        <dbReference type="ARBA" id="ARBA00023136"/>
    </source>
</evidence>
<keyword evidence="9" id="KW-1185">Reference proteome</keyword>
<keyword evidence="2" id="KW-0813">Transport</keyword>
<feature type="transmembrane region" description="Helical" evidence="6">
    <location>
        <begin position="297"/>
        <end position="319"/>
    </location>
</feature>
<name>A0ABT2F090_9STAP</name>